<dbReference type="PANTHER" id="PTHR21668">
    <property type="entry name" value="EIF-1A"/>
    <property type="match status" value="1"/>
</dbReference>
<evidence type="ECO:0000256" key="4">
    <source>
        <dbReference type="ARBA" id="ARBA00032507"/>
    </source>
</evidence>
<dbReference type="CDD" id="cd05793">
    <property type="entry name" value="S1_IF1A"/>
    <property type="match status" value="1"/>
</dbReference>
<evidence type="ECO:0000256" key="5">
    <source>
        <dbReference type="PROSITE-ProRule" id="PRU00181"/>
    </source>
</evidence>
<proteinExistence type="inferred from homology"/>
<accession>A0A7J6LZR3</accession>
<feature type="domain" description="S1-like" evidence="9">
    <location>
        <begin position="23"/>
        <end position="97"/>
    </location>
</feature>
<dbReference type="Gene3D" id="2.40.50.140">
    <property type="entry name" value="Nucleic acid-binding proteins"/>
    <property type="match status" value="1"/>
</dbReference>
<evidence type="ECO:0000256" key="3">
    <source>
        <dbReference type="ARBA" id="ARBA00022917"/>
    </source>
</evidence>
<feature type="region of interest" description="Disordered" evidence="8">
    <location>
        <begin position="1"/>
        <end position="22"/>
    </location>
</feature>
<keyword evidence="2 5" id="KW-0396">Initiation factor</keyword>
<reference evidence="10 11" key="1">
    <citation type="submission" date="2020-04" db="EMBL/GenBank/DDBJ databases">
        <title>Perkinsus olseni comparative genomics.</title>
        <authorList>
            <person name="Bogema D.R."/>
        </authorList>
    </citation>
    <scope>NUCLEOTIDE SEQUENCE [LARGE SCALE GENOMIC DNA]</scope>
    <source>
        <strain evidence="10">ATCC PRA-179</strain>
    </source>
</reference>
<dbReference type="InterPro" id="IPR018104">
    <property type="entry name" value="TIF_eIF-1A_CS"/>
</dbReference>
<evidence type="ECO:0000313" key="10">
    <source>
        <dbReference type="EMBL" id="KAF4664777.1"/>
    </source>
</evidence>
<name>A0A7J6LZR3_PEROL</name>
<sequence length="167" mass="18761">MAPKNKGKGGKNRRRGKGGRGYVKRELEFKEDGQEYAQVLKMLGQGRVELQCFDGVKRLGHIRGKMRKRVWIQIGDIVLASLRDFQDEKCDIILKYNVDEARALKQHKEIPDNIKINETDLMGNEEGFSDDGVEFAEDVDDDEEDAGNLLAPPSAAANLTKADIDDI</sequence>
<dbReference type="PROSITE" id="PS01262">
    <property type="entry name" value="IF1A"/>
    <property type="match status" value="1"/>
</dbReference>
<dbReference type="EMBL" id="JABAHT010000109">
    <property type="protein sequence ID" value="KAF4664777.1"/>
    <property type="molecule type" value="Genomic_DNA"/>
</dbReference>
<dbReference type="InterPro" id="IPR001253">
    <property type="entry name" value="TIF_eIF-1A"/>
</dbReference>
<dbReference type="Proteomes" id="UP000570595">
    <property type="component" value="Unassembled WGS sequence"/>
</dbReference>
<evidence type="ECO:0000256" key="6">
    <source>
        <dbReference type="RuleBase" id="RU004364"/>
    </source>
</evidence>
<evidence type="ECO:0000256" key="8">
    <source>
        <dbReference type="SAM" id="MobiDB-lite"/>
    </source>
</evidence>
<evidence type="ECO:0000313" key="11">
    <source>
        <dbReference type="Proteomes" id="UP000570595"/>
    </source>
</evidence>
<evidence type="ECO:0000256" key="1">
    <source>
        <dbReference type="ARBA" id="ARBA00007392"/>
    </source>
</evidence>
<evidence type="ECO:0000256" key="2">
    <source>
        <dbReference type="ARBA" id="ARBA00022540"/>
    </source>
</evidence>
<protein>
    <recommendedName>
        <fullName evidence="4">Eukaryotic translation initiation factor 4C</fullName>
    </recommendedName>
</protein>
<dbReference type="InterPro" id="IPR012340">
    <property type="entry name" value="NA-bd_OB-fold"/>
</dbReference>
<comment type="function">
    <text evidence="7">Seems to be required for maximal rate of protein biosynthesis. Enhances ribosome dissociation into subunits and stabilizes the binding of the initiator Met-tRNA(I) to 40 S ribosomal subunits.</text>
</comment>
<dbReference type="GO" id="GO:0003743">
    <property type="term" value="F:translation initiation factor activity"/>
    <property type="evidence" value="ECO:0007669"/>
    <property type="project" value="UniProtKB-UniRule"/>
</dbReference>
<feature type="compositionally biased region" description="Basic residues" evidence="8">
    <location>
        <begin position="1"/>
        <end position="18"/>
    </location>
</feature>
<dbReference type="SMART" id="SM00652">
    <property type="entry name" value="eIF1a"/>
    <property type="match status" value="1"/>
</dbReference>
<dbReference type="HAMAP" id="MF_00216">
    <property type="entry name" value="aIF_1A"/>
    <property type="match status" value="1"/>
</dbReference>
<dbReference type="GO" id="GO:0003723">
    <property type="term" value="F:RNA binding"/>
    <property type="evidence" value="ECO:0007669"/>
    <property type="project" value="InterPro"/>
</dbReference>
<comment type="caution">
    <text evidence="10">The sequence shown here is derived from an EMBL/GenBank/DDBJ whole genome shotgun (WGS) entry which is preliminary data.</text>
</comment>
<dbReference type="PROSITE" id="PS50832">
    <property type="entry name" value="S1_IF1_TYPE"/>
    <property type="match status" value="1"/>
</dbReference>
<dbReference type="NCBIfam" id="TIGR00523">
    <property type="entry name" value="eIF-1A"/>
    <property type="match status" value="1"/>
</dbReference>
<organism evidence="10 11">
    <name type="scientific">Perkinsus olseni</name>
    <name type="common">Perkinsus atlanticus</name>
    <dbReference type="NCBI Taxonomy" id="32597"/>
    <lineage>
        <taxon>Eukaryota</taxon>
        <taxon>Sar</taxon>
        <taxon>Alveolata</taxon>
        <taxon>Perkinsozoa</taxon>
        <taxon>Perkinsea</taxon>
        <taxon>Perkinsida</taxon>
        <taxon>Perkinsidae</taxon>
        <taxon>Perkinsus</taxon>
    </lineage>
</organism>
<dbReference type="SUPFAM" id="SSF50249">
    <property type="entry name" value="Nucleic acid-binding proteins"/>
    <property type="match status" value="1"/>
</dbReference>
<keyword evidence="3 5" id="KW-0648">Protein biosynthesis</keyword>
<dbReference type="AlphaFoldDB" id="A0A7J6LZR3"/>
<evidence type="ECO:0000259" key="9">
    <source>
        <dbReference type="PROSITE" id="PS50832"/>
    </source>
</evidence>
<comment type="similarity">
    <text evidence="1 6">Belongs to the eIF-1A family.</text>
</comment>
<dbReference type="InterPro" id="IPR006196">
    <property type="entry name" value="RNA-binding_domain_S1_IF1"/>
</dbReference>
<dbReference type="Pfam" id="PF01176">
    <property type="entry name" value="eIF-1a"/>
    <property type="match status" value="1"/>
</dbReference>
<dbReference type="OrthoDB" id="274995at2759"/>
<gene>
    <name evidence="10" type="primary">EIF1AX</name>
    <name evidence="10" type="ORF">FOZ61_000486</name>
</gene>
<evidence type="ECO:0000256" key="7">
    <source>
        <dbReference type="RuleBase" id="RU004365"/>
    </source>
</evidence>